<protein>
    <submittedName>
        <fullName evidence="2">Por secretion system C-terminal sorting domain</fullName>
    </submittedName>
</protein>
<evidence type="ECO:0000259" key="1">
    <source>
        <dbReference type="Pfam" id="PF18962"/>
    </source>
</evidence>
<sequence length="572" mass="64078">MKRREFIRNASLATAGTFFLEGTFFKQLYGLPQIQALAKASKNDRILILLQLHGGNDGLNQTIPINQYAEYYNLRPNIAISDTGSRKYIKLDNLLPDEQQLGLHPDMLPLKQLYDMGKVNIVQNVGYENMNGSHFKGRDIWFGGVGANDRITSGWIGRYLELEFEGAGGVNPKFPDDFPNNDMLDPLGLEFSGGDVSLGFHTEDTIPTAISIPSPNTFFGLVSTLPGYDEEILKQIDDRGFPPTSLNGSLYANELNWILGIEDSTYDYAKRLKECYDRGGNTQVNYPERYPLAAPNGFLNNPLATPFKIIARLIAGGCMTKVYLVRIGGFDTHINQVERYDNSLGAHAALTYHIFATMKAFQEDLRLRGLEGRIVTVTMSEFGRRAKSNASYGSDHGTVAPMFVFGNKINPGVIGKNTDLRKAQSSGNLSDAIGDFTDYRAVFNTILQDWFEVEPSKIPIIFPNFNPSLTIPLFNKSLTSLDNFLNERYRLEDVYPNPVKAEANFGFYINTPSFVRVKLQDMKGNLIAILMNEFVSEGRHSFIANLSFLRAGTYVYTLETEQIRTSKKLVKI</sequence>
<evidence type="ECO:0000313" key="3">
    <source>
        <dbReference type="Proteomes" id="UP000233387"/>
    </source>
</evidence>
<dbReference type="EMBL" id="NKXO01000011">
    <property type="protein sequence ID" value="PKQ70058.1"/>
    <property type="molecule type" value="Genomic_DNA"/>
</dbReference>
<evidence type="ECO:0000313" key="2">
    <source>
        <dbReference type="EMBL" id="PKQ70058.1"/>
    </source>
</evidence>
<gene>
    <name evidence="2" type="ORF">Rain11_0862</name>
</gene>
<dbReference type="PANTHER" id="PTHR43737:SF1">
    <property type="entry name" value="DUF1501 DOMAIN-CONTAINING PROTEIN"/>
    <property type="match status" value="1"/>
</dbReference>
<organism evidence="2 3">
    <name type="scientific">Raineya orbicola</name>
    <dbReference type="NCBI Taxonomy" id="2016530"/>
    <lineage>
        <taxon>Bacteria</taxon>
        <taxon>Pseudomonadati</taxon>
        <taxon>Bacteroidota</taxon>
        <taxon>Cytophagia</taxon>
        <taxon>Cytophagales</taxon>
        <taxon>Raineyaceae</taxon>
        <taxon>Raineya</taxon>
    </lineage>
</organism>
<dbReference type="AlphaFoldDB" id="A0A2N3IIH5"/>
<proteinExistence type="predicted"/>
<dbReference type="RefSeq" id="WP_101358127.1">
    <property type="nucleotide sequence ID" value="NZ_NKXO01000011.1"/>
</dbReference>
<feature type="domain" description="Secretion system C-terminal sorting" evidence="1">
    <location>
        <begin position="494"/>
        <end position="570"/>
    </location>
</feature>
<dbReference type="Pfam" id="PF18962">
    <property type="entry name" value="Por_Secre_tail"/>
    <property type="match status" value="1"/>
</dbReference>
<dbReference type="Proteomes" id="UP000233387">
    <property type="component" value="Unassembled WGS sequence"/>
</dbReference>
<dbReference type="OrthoDB" id="9779968at2"/>
<dbReference type="Pfam" id="PF07394">
    <property type="entry name" value="DUF1501"/>
    <property type="match status" value="1"/>
</dbReference>
<dbReference type="InterPro" id="IPR026444">
    <property type="entry name" value="Secre_tail"/>
</dbReference>
<name>A0A2N3IIH5_9BACT</name>
<dbReference type="PANTHER" id="PTHR43737">
    <property type="entry name" value="BLL7424 PROTEIN"/>
    <property type="match status" value="1"/>
</dbReference>
<accession>A0A2N3IIH5</accession>
<dbReference type="NCBIfam" id="TIGR04183">
    <property type="entry name" value="Por_Secre_tail"/>
    <property type="match status" value="1"/>
</dbReference>
<comment type="caution">
    <text evidence="2">The sequence shown here is derived from an EMBL/GenBank/DDBJ whole genome shotgun (WGS) entry which is preliminary data.</text>
</comment>
<keyword evidence="3" id="KW-1185">Reference proteome</keyword>
<dbReference type="InterPro" id="IPR010869">
    <property type="entry name" value="DUF1501"/>
</dbReference>
<reference evidence="2 3" key="1">
    <citation type="submission" date="2017-06" db="EMBL/GenBank/DDBJ databases">
        <title>Raineya orbicola gen. nov., sp. nov. a slightly thermophilic bacterium of the phylum Bacteroidetes and the description of Raineyaceae fam. nov.</title>
        <authorList>
            <person name="Albuquerque L."/>
            <person name="Polonia A.R.M."/>
            <person name="Barroso C."/>
            <person name="Froufe H.J.C."/>
            <person name="Lage O."/>
            <person name="Lobo-Da-Cunha A."/>
            <person name="Egas C."/>
            <person name="Da Costa M.S."/>
        </authorList>
    </citation>
    <scope>NUCLEOTIDE SEQUENCE [LARGE SCALE GENOMIC DNA]</scope>
    <source>
        <strain evidence="2 3">SPSPC-11</strain>
    </source>
</reference>